<keyword evidence="6" id="KW-0808">Transferase</keyword>
<dbReference type="InterPro" id="IPR036390">
    <property type="entry name" value="WH_DNA-bd_sf"/>
</dbReference>
<protein>
    <submittedName>
        <fullName evidence="6">cAMP-binding domain of CRP or a regulatory subunit of cAMP-dependent protein kinases</fullName>
    </submittedName>
</protein>
<dbReference type="InterPro" id="IPR000595">
    <property type="entry name" value="cNMP-bd_dom"/>
</dbReference>
<dbReference type="Proteomes" id="UP000199206">
    <property type="component" value="Unassembled WGS sequence"/>
</dbReference>
<name>A0A1H8CQV0_9SPHN</name>
<dbReference type="Pfam" id="PF00027">
    <property type="entry name" value="cNMP_binding"/>
    <property type="match status" value="1"/>
</dbReference>
<dbReference type="SUPFAM" id="SSF51206">
    <property type="entry name" value="cAMP-binding domain-like"/>
    <property type="match status" value="1"/>
</dbReference>
<dbReference type="EMBL" id="FOCF01000003">
    <property type="protein sequence ID" value="SEM97346.1"/>
    <property type="molecule type" value="Genomic_DNA"/>
</dbReference>
<dbReference type="InterPro" id="IPR018490">
    <property type="entry name" value="cNMP-bd_dom_sf"/>
</dbReference>
<dbReference type="STRING" id="1166340.SAMN05192583_1716"/>
<evidence type="ECO:0000256" key="2">
    <source>
        <dbReference type="ARBA" id="ARBA00023125"/>
    </source>
</evidence>
<feature type="domain" description="HTH crp-type" evidence="5">
    <location>
        <begin position="171"/>
        <end position="245"/>
    </location>
</feature>
<dbReference type="InterPro" id="IPR012318">
    <property type="entry name" value="HTH_CRP"/>
</dbReference>
<evidence type="ECO:0000256" key="4">
    <source>
        <dbReference type="SAM" id="MobiDB-lite"/>
    </source>
</evidence>
<dbReference type="InterPro" id="IPR036388">
    <property type="entry name" value="WH-like_DNA-bd_sf"/>
</dbReference>
<dbReference type="SMART" id="SM00419">
    <property type="entry name" value="HTH_CRP"/>
    <property type="match status" value="1"/>
</dbReference>
<keyword evidence="1" id="KW-0805">Transcription regulation</keyword>
<dbReference type="GO" id="GO:0006355">
    <property type="term" value="P:regulation of DNA-templated transcription"/>
    <property type="evidence" value="ECO:0007669"/>
    <property type="project" value="InterPro"/>
</dbReference>
<organism evidence="6 7">
    <name type="scientific">Sphingomonas gellani</name>
    <dbReference type="NCBI Taxonomy" id="1166340"/>
    <lineage>
        <taxon>Bacteria</taxon>
        <taxon>Pseudomonadati</taxon>
        <taxon>Pseudomonadota</taxon>
        <taxon>Alphaproteobacteria</taxon>
        <taxon>Sphingomonadales</taxon>
        <taxon>Sphingomonadaceae</taxon>
        <taxon>Sphingomonas</taxon>
    </lineage>
</organism>
<evidence type="ECO:0000313" key="7">
    <source>
        <dbReference type="Proteomes" id="UP000199206"/>
    </source>
</evidence>
<dbReference type="InterPro" id="IPR014710">
    <property type="entry name" value="RmlC-like_jellyroll"/>
</dbReference>
<dbReference type="SUPFAM" id="SSF46785">
    <property type="entry name" value="Winged helix' DNA-binding domain"/>
    <property type="match status" value="1"/>
</dbReference>
<evidence type="ECO:0000313" key="6">
    <source>
        <dbReference type="EMBL" id="SEM97346.1"/>
    </source>
</evidence>
<dbReference type="Gene3D" id="2.60.120.10">
    <property type="entry name" value="Jelly Rolls"/>
    <property type="match status" value="1"/>
</dbReference>
<dbReference type="PROSITE" id="PS51063">
    <property type="entry name" value="HTH_CRP_2"/>
    <property type="match status" value="1"/>
</dbReference>
<keyword evidence="2" id="KW-0238">DNA-binding</keyword>
<accession>A0A1H8CQV0</accession>
<dbReference type="Gene3D" id="1.10.10.10">
    <property type="entry name" value="Winged helix-like DNA-binding domain superfamily/Winged helix DNA-binding domain"/>
    <property type="match status" value="1"/>
</dbReference>
<dbReference type="GO" id="GO:0003677">
    <property type="term" value="F:DNA binding"/>
    <property type="evidence" value="ECO:0007669"/>
    <property type="project" value="UniProtKB-KW"/>
</dbReference>
<reference evidence="7" key="1">
    <citation type="submission" date="2016-10" db="EMBL/GenBank/DDBJ databases">
        <authorList>
            <person name="Varghese N."/>
            <person name="Submissions S."/>
        </authorList>
    </citation>
    <scope>NUCLEOTIDE SEQUENCE [LARGE SCALE GENOMIC DNA]</scope>
    <source>
        <strain evidence="7">S6-262</strain>
    </source>
</reference>
<keyword evidence="3" id="KW-0804">Transcription</keyword>
<keyword evidence="6" id="KW-0418">Kinase</keyword>
<evidence type="ECO:0000256" key="3">
    <source>
        <dbReference type="ARBA" id="ARBA00023163"/>
    </source>
</evidence>
<gene>
    <name evidence="6" type="ORF">SAMN05192583_1716</name>
</gene>
<evidence type="ECO:0000256" key="1">
    <source>
        <dbReference type="ARBA" id="ARBA00023015"/>
    </source>
</evidence>
<proteinExistence type="predicted"/>
<dbReference type="Pfam" id="PF13545">
    <property type="entry name" value="HTH_Crp_2"/>
    <property type="match status" value="1"/>
</dbReference>
<dbReference type="CDD" id="cd00038">
    <property type="entry name" value="CAP_ED"/>
    <property type="match status" value="1"/>
</dbReference>
<dbReference type="GO" id="GO:0016301">
    <property type="term" value="F:kinase activity"/>
    <property type="evidence" value="ECO:0007669"/>
    <property type="project" value="UniProtKB-KW"/>
</dbReference>
<dbReference type="AlphaFoldDB" id="A0A1H8CQV0"/>
<keyword evidence="7" id="KW-1185">Reference proteome</keyword>
<feature type="region of interest" description="Disordered" evidence="4">
    <location>
        <begin position="1"/>
        <end position="25"/>
    </location>
</feature>
<sequence length="288" mass="31645">MHGQHSALASHRARSRTVSPHRTSGAIPDAFLTRLKQMAGLGDADLDILHGLYEDERSVRARVELIAQGTRTQRLHVLIDGWACRYRLLADGRRQITELLLPGDICDLDALYVRNSDFAVMTLMPCTVVTLDRTALRTASQRSAGIADALGWLGAVENAMLAERNACLGRRSAREHLAHLFCELLVRLTVVGRTRGGGFHMPLTQEEMADVLGLTSVHINRVLQGLKTDGLVEQRGHDFVLPDWNALRQEAGFRADYLHLEGIDGIGGDFGATPWAFAGPSRPIVFGL</sequence>
<evidence type="ECO:0000259" key="5">
    <source>
        <dbReference type="PROSITE" id="PS51063"/>
    </source>
</evidence>